<geneLocation type="plasmid" evidence="1">
    <name>pJB37</name>
</geneLocation>
<proteinExistence type="predicted"/>
<organism evidence="1">
    <name type="scientific">Pseudomonas aeruginosa</name>
    <dbReference type="NCBI Taxonomy" id="287"/>
    <lineage>
        <taxon>Bacteria</taxon>
        <taxon>Pseudomonadati</taxon>
        <taxon>Pseudomonadota</taxon>
        <taxon>Gammaproteobacteria</taxon>
        <taxon>Pseudomonadales</taxon>
        <taxon>Pseudomonadaceae</taxon>
        <taxon>Pseudomonas</taxon>
    </lineage>
</organism>
<protein>
    <submittedName>
        <fullName evidence="1">Uncharacterized protein</fullName>
    </submittedName>
</protein>
<name>A0A1V0M5F3_PSEAI</name>
<reference evidence="1" key="1">
    <citation type="submission" date="2017-01" db="EMBL/GenBank/DDBJ databases">
        <title>Complete nucleotide sequence of an IncP-2 blaVIM-2-harboring megaplasmid from Pseudomonas aeruginosa.</title>
        <authorList>
            <person name="Botelho J."/>
            <person name="Grosso F."/>
            <person name="Mabrouk A."/>
            <person name="Peixe L."/>
        </authorList>
    </citation>
    <scope>NUCLEOTIDE SEQUENCE</scope>
    <source>
        <strain evidence="1">FFUP_PS_37</strain>
        <plasmid evidence="1">pJB37</plasmid>
    </source>
</reference>
<dbReference type="AlphaFoldDB" id="A0A1V0M5F3"/>
<evidence type="ECO:0000313" key="1">
    <source>
        <dbReference type="EMBL" id="ARD70126.1"/>
    </source>
</evidence>
<accession>A0A1V0M5F3</accession>
<keyword evidence="1" id="KW-0614">Plasmid</keyword>
<sequence length="126" mass="14304">MFFCLGAAMNNDFLKRVSQWIVGEDTGLSAIAIWSSMMGVLPEDGFCTPSDPSDLGRCLRLLELVPEWKARISEMAIHGREWAALVSHWEELHQLMDDEVGIDWSKGNSALRTYERMKAIQGHHRT</sequence>
<dbReference type="EMBL" id="KY494864">
    <property type="protein sequence ID" value="ARD70126.1"/>
    <property type="molecule type" value="Genomic_DNA"/>
</dbReference>